<comment type="similarity">
    <text evidence="1">Belongs to the initiator RepB protein family.</text>
</comment>
<dbReference type="InterPro" id="IPR036390">
    <property type="entry name" value="WH_DNA-bd_sf"/>
</dbReference>
<dbReference type="Pfam" id="PF01051">
    <property type="entry name" value="Rep3_N"/>
    <property type="match status" value="1"/>
</dbReference>
<evidence type="ECO:0000313" key="4">
    <source>
        <dbReference type="Proteomes" id="UP001293718"/>
    </source>
</evidence>
<dbReference type="Pfam" id="PF21205">
    <property type="entry name" value="Rep3_C"/>
    <property type="match status" value="1"/>
</dbReference>
<dbReference type="SUPFAM" id="SSF46785">
    <property type="entry name" value="Winged helix' DNA-binding domain"/>
    <property type="match status" value="1"/>
</dbReference>
<name>A0ABU5IEF5_9BURK</name>
<protein>
    <submittedName>
        <fullName evidence="3">Replication initiation protein</fullName>
    </submittedName>
</protein>
<dbReference type="EMBL" id="JAXOJX010000012">
    <property type="protein sequence ID" value="MDZ5456921.1"/>
    <property type="molecule type" value="Genomic_DNA"/>
</dbReference>
<feature type="domain" description="Initiator Rep protein WH1" evidence="2">
    <location>
        <begin position="34"/>
        <end position="175"/>
    </location>
</feature>
<evidence type="ECO:0000259" key="2">
    <source>
        <dbReference type="Pfam" id="PF01051"/>
    </source>
</evidence>
<dbReference type="Gene3D" id="1.10.10.10">
    <property type="entry name" value="Winged helix-like DNA-binding domain superfamily/Winged helix DNA-binding domain"/>
    <property type="match status" value="1"/>
</dbReference>
<sequence>MSSSASDQSATGADTSLAIMEVRAPRPDLFRKTVYVVHSRPREPLTLVQRKLANAWLKFAIEHKPDAKGWWKVPLSRLREDIAFPSNNTTHLKDAARKLMQIVFEWDVLAPEGKRVEWVAQVLFPAVAVSEGYLRFKISDDIYQELPRPEVYALIDMAVMRKFSTAAAMQIWEYCVRFENIGRTSSLPWEEFRDSVLGAADKSSFGQYKVLKSRVLTKAVSEINERSNHEVELIEHKSGKKVESIQFLVRSKGRAAAGSDAQRMLERMKAVGLPGTEAKRLAAKYPAGSLLDALRYTEIRQVDAKQAPLEQPAAYFRKALEQGYGRREDQAPQAAKAGGAKSEKQFDIQAEFEQHRREEARAYFGELSAEEKKALIERYNTQQDLVQLRIKSRITKISEVAFMNWLAQDTWGQPSAQDMLNFSVALLAKVRG</sequence>
<evidence type="ECO:0000313" key="3">
    <source>
        <dbReference type="EMBL" id="MDZ5456921.1"/>
    </source>
</evidence>
<reference evidence="3 4" key="1">
    <citation type="submission" date="2023-11" db="EMBL/GenBank/DDBJ databases">
        <title>Draft genome of Azohydromonas lata strain H1 (DSM1123), a polyhydroxyalkanoate producer.</title>
        <authorList>
            <person name="Traversa D."/>
            <person name="D'Addabbo P."/>
            <person name="Pazzani C."/>
            <person name="Manzari C."/>
            <person name="Chiara M."/>
            <person name="Scrascia M."/>
        </authorList>
    </citation>
    <scope>NUCLEOTIDE SEQUENCE [LARGE SCALE GENOMIC DNA]</scope>
    <source>
        <strain evidence="3 4">H1</strain>
    </source>
</reference>
<organism evidence="3 4">
    <name type="scientific">Azohydromonas lata</name>
    <dbReference type="NCBI Taxonomy" id="45677"/>
    <lineage>
        <taxon>Bacteria</taxon>
        <taxon>Pseudomonadati</taxon>
        <taxon>Pseudomonadota</taxon>
        <taxon>Betaproteobacteria</taxon>
        <taxon>Burkholderiales</taxon>
        <taxon>Sphaerotilaceae</taxon>
        <taxon>Azohydromonas</taxon>
    </lineage>
</organism>
<dbReference type="Proteomes" id="UP001293718">
    <property type="component" value="Unassembled WGS sequence"/>
</dbReference>
<dbReference type="InterPro" id="IPR036388">
    <property type="entry name" value="WH-like_DNA-bd_sf"/>
</dbReference>
<accession>A0ABU5IEF5</accession>
<dbReference type="InterPro" id="IPR000525">
    <property type="entry name" value="Initiator_Rep_WH1"/>
</dbReference>
<keyword evidence="4" id="KW-1185">Reference proteome</keyword>
<proteinExistence type="inferred from homology"/>
<evidence type="ECO:0000256" key="1">
    <source>
        <dbReference type="ARBA" id="ARBA00038283"/>
    </source>
</evidence>
<gene>
    <name evidence="3" type="ORF">SM757_10110</name>
</gene>
<dbReference type="RefSeq" id="WP_322465356.1">
    <property type="nucleotide sequence ID" value="NZ_JAXOJX010000012.1"/>
</dbReference>
<comment type="caution">
    <text evidence="3">The sequence shown here is derived from an EMBL/GenBank/DDBJ whole genome shotgun (WGS) entry which is preliminary data.</text>
</comment>